<keyword evidence="1" id="KW-0805">Transcription regulation</keyword>
<proteinExistence type="predicted"/>
<dbReference type="SUPFAM" id="SSF48452">
    <property type="entry name" value="TPR-like"/>
    <property type="match status" value="1"/>
</dbReference>
<dbReference type="InterPro" id="IPR036388">
    <property type="entry name" value="WH-like_DNA-bd_sf"/>
</dbReference>
<evidence type="ECO:0000313" key="5">
    <source>
        <dbReference type="Proteomes" id="UP001597045"/>
    </source>
</evidence>
<feature type="domain" description="Bacterial transcriptional activator" evidence="3">
    <location>
        <begin position="102"/>
        <end position="143"/>
    </location>
</feature>
<organism evidence="4 5">
    <name type="scientific">Kibdelosporangium lantanae</name>
    <dbReference type="NCBI Taxonomy" id="1497396"/>
    <lineage>
        <taxon>Bacteria</taxon>
        <taxon>Bacillati</taxon>
        <taxon>Actinomycetota</taxon>
        <taxon>Actinomycetes</taxon>
        <taxon>Pseudonocardiales</taxon>
        <taxon>Pseudonocardiaceae</taxon>
        <taxon>Kibdelosporangium</taxon>
    </lineage>
</organism>
<dbReference type="Pfam" id="PF03704">
    <property type="entry name" value="BTAD"/>
    <property type="match status" value="1"/>
</dbReference>
<dbReference type="Gene3D" id="1.25.40.10">
    <property type="entry name" value="Tetratricopeptide repeat domain"/>
    <property type="match status" value="1"/>
</dbReference>
<dbReference type="Proteomes" id="UP001597045">
    <property type="component" value="Unassembled WGS sequence"/>
</dbReference>
<dbReference type="InterPro" id="IPR005158">
    <property type="entry name" value="BTAD"/>
</dbReference>
<dbReference type="PANTHER" id="PTHR35807">
    <property type="entry name" value="TRANSCRIPTIONAL REGULATOR REDD-RELATED"/>
    <property type="match status" value="1"/>
</dbReference>
<dbReference type="EMBL" id="JBHTIS010001021">
    <property type="protein sequence ID" value="MFD1047325.1"/>
    <property type="molecule type" value="Genomic_DNA"/>
</dbReference>
<evidence type="ECO:0000256" key="2">
    <source>
        <dbReference type="ARBA" id="ARBA00023163"/>
    </source>
</evidence>
<evidence type="ECO:0000313" key="4">
    <source>
        <dbReference type="EMBL" id="MFD1047325.1"/>
    </source>
</evidence>
<accession>A0ABW3M9B6</accession>
<dbReference type="SUPFAM" id="SSF46894">
    <property type="entry name" value="C-terminal effector domain of the bipartite response regulators"/>
    <property type="match status" value="1"/>
</dbReference>
<reference evidence="5" key="1">
    <citation type="journal article" date="2019" name="Int. J. Syst. Evol. Microbiol.">
        <title>The Global Catalogue of Microorganisms (GCM) 10K type strain sequencing project: providing services to taxonomists for standard genome sequencing and annotation.</title>
        <authorList>
            <consortium name="The Broad Institute Genomics Platform"/>
            <consortium name="The Broad Institute Genome Sequencing Center for Infectious Disease"/>
            <person name="Wu L."/>
            <person name="Ma J."/>
        </authorList>
    </citation>
    <scope>NUCLEOTIDE SEQUENCE [LARGE SCALE GENOMIC DNA]</scope>
    <source>
        <strain evidence="5">JCM 31486</strain>
    </source>
</reference>
<evidence type="ECO:0000259" key="3">
    <source>
        <dbReference type="Pfam" id="PF03704"/>
    </source>
</evidence>
<dbReference type="InterPro" id="IPR016032">
    <property type="entry name" value="Sig_transdc_resp-reg_C-effctor"/>
</dbReference>
<evidence type="ECO:0000256" key="1">
    <source>
        <dbReference type="ARBA" id="ARBA00023015"/>
    </source>
</evidence>
<dbReference type="InterPro" id="IPR011990">
    <property type="entry name" value="TPR-like_helical_dom_sf"/>
</dbReference>
<protein>
    <submittedName>
        <fullName evidence="4">BTAD domain-containing putative transcriptional regulator</fullName>
    </submittedName>
</protein>
<dbReference type="PANTHER" id="PTHR35807:SF1">
    <property type="entry name" value="TRANSCRIPTIONAL REGULATOR REDD"/>
    <property type="match status" value="1"/>
</dbReference>
<dbReference type="InterPro" id="IPR051677">
    <property type="entry name" value="AfsR-DnrI-RedD_regulator"/>
</dbReference>
<keyword evidence="5" id="KW-1185">Reference proteome</keyword>
<keyword evidence="2" id="KW-0804">Transcription</keyword>
<feature type="non-terminal residue" evidence="4">
    <location>
        <position position="143"/>
    </location>
</feature>
<gene>
    <name evidence="4" type="ORF">ACFQ1S_18125</name>
</gene>
<name>A0ABW3M9B6_9PSEU</name>
<comment type="caution">
    <text evidence="4">The sequence shown here is derived from an EMBL/GenBank/DDBJ whole genome shotgun (WGS) entry which is preliminary data.</text>
</comment>
<dbReference type="Gene3D" id="1.10.10.10">
    <property type="entry name" value="Winged helix-like DNA-binding domain superfamily/Winged helix DNA-binding domain"/>
    <property type="match status" value="1"/>
</dbReference>
<sequence>MEITFRILGPTALRVGDHFQQEWTHPKPRAMLAALLLYPRQAVSVDELVSLIWTPDKVPNDPTGTLYTYTKKIRTGLEQMSDPPRIRVTNGIYRIDVDRDQIDFHAFRALAAQADSHRRAGDHAEAADLLATALDLWTDQAFA</sequence>